<dbReference type="HOGENOM" id="CLU_2482071_0_0_11"/>
<evidence type="ECO:0000313" key="3">
    <source>
        <dbReference type="Proteomes" id="UP000001444"/>
    </source>
</evidence>
<name>C9Z8M3_STRSW</name>
<accession>C9Z8M3</accession>
<evidence type="ECO:0000313" key="2">
    <source>
        <dbReference type="EMBL" id="CBG70051.1"/>
    </source>
</evidence>
<feature type="compositionally biased region" description="Pro residues" evidence="1">
    <location>
        <begin position="24"/>
        <end position="35"/>
    </location>
</feature>
<dbReference type="STRING" id="680198.SCAB_29471"/>
<dbReference type="Proteomes" id="UP000001444">
    <property type="component" value="Chromosome"/>
</dbReference>
<feature type="compositionally biased region" description="Pro residues" evidence="1">
    <location>
        <begin position="1"/>
        <end position="13"/>
    </location>
</feature>
<feature type="compositionally biased region" description="Basic residues" evidence="1">
    <location>
        <begin position="50"/>
        <end position="64"/>
    </location>
</feature>
<feature type="region of interest" description="Disordered" evidence="1">
    <location>
        <begin position="1"/>
        <end position="87"/>
    </location>
</feature>
<gene>
    <name evidence="2" type="ordered locus">SCAB_29471</name>
</gene>
<protein>
    <submittedName>
        <fullName evidence="2">Uncharacterized protein</fullName>
    </submittedName>
</protein>
<reference evidence="2 3" key="1">
    <citation type="journal article" date="2010" name="Mol. Plant Microbe Interact.">
        <title>Streptomyces scabies 87-22 contains a coronafacic acid-like biosynthetic cluster that contributes to plant-microbe interactions.</title>
        <authorList>
            <person name="Bignell D.R."/>
            <person name="Seipke R.F."/>
            <person name="Huguet-Tapia J.C."/>
            <person name="Chambers A.H."/>
            <person name="Parry R.J."/>
            <person name="Loria R."/>
        </authorList>
    </citation>
    <scope>NUCLEOTIDE SEQUENCE [LARGE SCALE GENOMIC DNA]</scope>
    <source>
        <strain evidence="2 3">87.22</strain>
    </source>
</reference>
<proteinExistence type="predicted"/>
<keyword evidence="3" id="KW-1185">Reference proteome</keyword>
<dbReference type="AlphaFoldDB" id="C9Z8M3"/>
<sequence>MTPRYAPPELLPPPERRHRFPAATLPPEPARPRPPQVRHMSLPYAPRARLPPRSHLARTARPHRPALSAATRHRAGPRFVPSGRSRW</sequence>
<evidence type="ECO:0000256" key="1">
    <source>
        <dbReference type="SAM" id="MobiDB-lite"/>
    </source>
</evidence>
<dbReference type="EMBL" id="FN554889">
    <property type="protein sequence ID" value="CBG70051.1"/>
    <property type="molecule type" value="Genomic_DNA"/>
</dbReference>
<dbReference type="KEGG" id="scb:SCAB_29471"/>
<organism evidence="2 3">
    <name type="scientific">Streptomyces scabiei (strain 87.22)</name>
    <dbReference type="NCBI Taxonomy" id="680198"/>
    <lineage>
        <taxon>Bacteria</taxon>
        <taxon>Bacillati</taxon>
        <taxon>Actinomycetota</taxon>
        <taxon>Actinomycetes</taxon>
        <taxon>Kitasatosporales</taxon>
        <taxon>Streptomycetaceae</taxon>
        <taxon>Streptomyces</taxon>
    </lineage>
</organism>